<gene>
    <name evidence="1" type="ORF">ACFQGR_00650</name>
</gene>
<evidence type="ECO:0008006" key="3">
    <source>
        <dbReference type="Google" id="ProtNLM"/>
    </source>
</evidence>
<reference evidence="2" key="1">
    <citation type="journal article" date="2019" name="Int. J. Syst. Evol. Microbiol.">
        <title>The Global Catalogue of Microorganisms (GCM) 10K type strain sequencing project: providing services to taxonomists for standard genome sequencing and annotation.</title>
        <authorList>
            <consortium name="The Broad Institute Genomics Platform"/>
            <consortium name="The Broad Institute Genome Sequencing Center for Infectious Disease"/>
            <person name="Wu L."/>
            <person name="Ma J."/>
        </authorList>
    </citation>
    <scope>NUCLEOTIDE SEQUENCE [LARGE SCALE GENOMIC DNA]</scope>
    <source>
        <strain evidence="2">CCM 8924</strain>
    </source>
</reference>
<keyword evidence="2" id="KW-1185">Reference proteome</keyword>
<protein>
    <recommendedName>
        <fullName evidence="3">DUF4179 domain-containing protein</fullName>
    </recommendedName>
</protein>
<comment type="caution">
    <text evidence="1">The sequence shown here is derived from an EMBL/GenBank/DDBJ whole genome shotgun (WGS) entry which is preliminary data.</text>
</comment>
<organism evidence="1 2">
    <name type="scientific">Weissella sagaensis</name>
    <dbReference type="NCBI Taxonomy" id="2559928"/>
    <lineage>
        <taxon>Bacteria</taxon>
        <taxon>Bacillati</taxon>
        <taxon>Bacillota</taxon>
        <taxon>Bacilli</taxon>
        <taxon>Lactobacillales</taxon>
        <taxon>Lactobacillaceae</taxon>
        <taxon>Weissella</taxon>
    </lineage>
</organism>
<evidence type="ECO:0000313" key="1">
    <source>
        <dbReference type="EMBL" id="MFC6177929.1"/>
    </source>
</evidence>
<dbReference type="Proteomes" id="UP001596158">
    <property type="component" value="Unassembled WGS sequence"/>
</dbReference>
<evidence type="ECO:0000313" key="2">
    <source>
        <dbReference type="Proteomes" id="UP001596158"/>
    </source>
</evidence>
<sequence length="306" mass="34453">MKKTLVIGTTAVIVVAVVGGGSYMALHTPKRQFNSGLTKMTDNKNNIADFRVKVSGDDMSDKRVNGKIKFDAKHKNNMDLVMNLSDNKQAQKMHIKANNDNAYLSASFVTGSLGLSSYNNEVSKITKSINQYWLKTSDTTSYETAKIKPKTVKSDTRALTAWFQDLDGKKFEKVSDGYKVDLNKTDMKRLMTKISKTKSGKEIPKSEWQAYKSSINDIDNLKFSITTSKNGHLLKMNFSGKEDGKLGRITFQTNTKRDDKLRVKMPAANKIKSEIELTTIIQDKIRDYSRQQFDNTSFSTSSSFDI</sequence>
<dbReference type="EMBL" id="JBHSSG010000005">
    <property type="protein sequence ID" value="MFC6177929.1"/>
    <property type="molecule type" value="Genomic_DNA"/>
</dbReference>
<proteinExistence type="predicted"/>
<name>A0ABW1RR86_9LACO</name>
<dbReference type="RefSeq" id="WP_042494563.1">
    <property type="nucleotide sequence ID" value="NZ_BJDT01000010.1"/>
</dbReference>
<accession>A0ABW1RR86</accession>